<dbReference type="Proteomes" id="UP001501009">
    <property type="component" value="Unassembled WGS sequence"/>
</dbReference>
<protein>
    <submittedName>
        <fullName evidence="2">Uncharacterized protein</fullName>
    </submittedName>
</protein>
<evidence type="ECO:0000256" key="1">
    <source>
        <dbReference type="SAM" id="MobiDB-lite"/>
    </source>
</evidence>
<evidence type="ECO:0000313" key="2">
    <source>
        <dbReference type="EMBL" id="GAA3802601.1"/>
    </source>
</evidence>
<sequence>MLPHGLCRTESGLLRHLVHREVGRLQQVPGPLHALLGEPLAGADADLLAEAAGEGADGHGLLCGHVAQLDRLVQPAQGPGARSPRGRQLGLGHRALDVLRLTAVAVRWYDGAAGDVVGDGRAVVAAHHVQAQVDAGGDAGRGQDVAVVDEQHVRVDVDLREEALQLVGLRPVRGGGSAVEVAGGGQDEHAVADGGEPGAGADEGEGGGQFVGEDALLEDGAELVRRRDDDRVGGGQGLRTVFDLDGEVGVGLHGARWPDRAGDNLVQVPSPGVLGAPEDAVRDAQLKGEQAVEGEDDYAVRAETRRTAHSRIHVPMIHVLVIQLLMTVSMARS</sequence>
<organism evidence="2 3">
    <name type="scientific">Streptomyces coacervatus</name>
    <dbReference type="NCBI Taxonomy" id="647381"/>
    <lineage>
        <taxon>Bacteria</taxon>
        <taxon>Bacillati</taxon>
        <taxon>Actinomycetota</taxon>
        <taxon>Actinomycetes</taxon>
        <taxon>Kitasatosporales</taxon>
        <taxon>Streptomycetaceae</taxon>
        <taxon>Streptomyces</taxon>
    </lineage>
</organism>
<reference evidence="3" key="1">
    <citation type="journal article" date="2019" name="Int. J. Syst. Evol. Microbiol.">
        <title>The Global Catalogue of Microorganisms (GCM) 10K type strain sequencing project: providing services to taxonomists for standard genome sequencing and annotation.</title>
        <authorList>
            <consortium name="The Broad Institute Genomics Platform"/>
            <consortium name="The Broad Institute Genome Sequencing Center for Infectious Disease"/>
            <person name="Wu L."/>
            <person name="Ma J."/>
        </authorList>
    </citation>
    <scope>NUCLEOTIDE SEQUENCE [LARGE SCALE GENOMIC DNA]</scope>
    <source>
        <strain evidence="3">JCM 17138</strain>
    </source>
</reference>
<proteinExistence type="predicted"/>
<accession>A0ABP7HVN3</accession>
<keyword evidence="3" id="KW-1185">Reference proteome</keyword>
<name>A0ABP7HVN3_9ACTN</name>
<comment type="caution">
    <text evidence="2">The sequence shown here is derived from an EMBL/GenBank/DDBJ whole genome shotgun (WGS) entry which is preliminary data.</text>
</comment>
<feature type="region of interest" description="Disordered" evidence="1">
    <location>
        <begin position="177"/>
        <end position="211"/>
    </location>
</feature>
<evidence type="ECO:0000313" key="3">
    <source>
        <dbReference type="Proteomes" id="UP001501009"/>
    </source>
</evidence>
<gene>
    <name evidence="2" type="ORF">GCM10022403_040860</name>
</gene>
<dbReference type="EMBL" id="BAABDE010000018">
    <property type="protein sequence ID" value="GAA3802601.1"/>
    <property type="molecule type" value="Genomic_DNA"/>
</dbReference>